<reference evidence="1 2" key="2">
    <citation type="journal article" date="2022" name="Mol. Ecol. Resour.">
        <title>The genomes of chicory, endive, great burdock and yacon provide insights into Asteraceae paleo-polyploidization history and plant inulin production.</title>
        <authorList>
            <person name="Fan W."/>
            <person name="Wang S."/>
            <person name="Wang H."/>
            <person name="Wang A."/>
            <person name="Jiang F."/>
            <person name="Liu H."/>
            <person name="Zhao H."/>
            <person name="Xu D."/>
            <person name="Zhang Y."/>
        </authorList>
    </citation>
    <scope>NUCLEOTIDE SEQUENCE [LARGE SCALE GENOMIC DNA]</scope>
    <source>
        <strain evidence="2">cv. Punajuju</strain>
        <tissue evidence="1">Leaves</tissue>
    </source>
</reference>
<keyword evidence="2" id="KW-1185">Reference proteome</keyword>
<proteinExistence type="predicted"/>
<comment type="caution">
    <text evidence="1">The sequence shown here is derived from an EMBL/GenBank/DDBJ whole genome shotgun (WGS) entry which is preliminary data.</text>
</comment>
<sequence length="138" mass="15699">MSTSPSLLTTTESKEDADYNKICEEYKHLIKTIPNSKGWSGKTLYNYNCFWLTPTILKRNLLIHTYFKSQLTDIVLASVMKSGTTWLKARMFSTVTILPHPDLHFISISRPNSNSKEKHTLQEHLIISYGKPPANLGA</sequence>
<reference evidence="2" key="1">
    <citation type="journal article" date="2022" name="Mol. Ecol. Resour.">
        <title>The genomes of chicory, endive, great burdock and yacon provide insights into Asteraceae palaeo-polyploidization history and plant inulin production.</title>
        <authorList>
            <person name="Fan W."/>
            <person name="Wang S."/>
            <person name="Wang H."/>
            <person name="Wang A."/>
            <person name="Jiang F."/>
            <person name="Liu H."/>
            <person name="Zhao H."/>
            <person name="Xu D."/>
            <person name="Zhang Y."/>
        </authorList>
    </citation>
    <scope>NUCLEOTIDE SEQUENCE [LARGE SCALE GENOMIC DNA]</scope>
    <source>
        <strain evidence="2">cv. Punajuju</strain>
    </source>
</reference>
<dbReference type="Proteomes" id="UP001055811">
    <property type="component" value="Linkage Group LG01"/>
</dbReference>
<gene>
    <name evidence="1" type="ORF">L2E82_02566</name>
</gene>
<accession>A0ACB9H453</accession>
<evidence type="ECO:0000313" key="2">
    <source>
        <dbReference type="Proteomes" id="UP001055811"/>
    </source>
</evidence>
<protein>
    <submittedName>
        <fullName evidence="1">Uncharacterized protein</fullName>
    </submittedName>
</protein>
<organism evidence="1 2">
    <name type="scientific">Cichorium intybus</name>
    <name type="common">Chicory</name>
    <dbReference type="NCBI Taxonomy" id="13427"/>
    <lineage>
        <taxon>Eukaryota</taxon>
        <taxon>Viridiplantae</taxon>
        <taxon>Streptophyta</taxon>
        <taxon>Embryophyta</taxon>
        <taxon>Tracheophyta</taxon>
        <taxon>Spermatophyta</taxon>
        <taxon>Magnoliopsida</taxon>
        <taxon>eudicotyledons</taxon>
        <taxon>Gunneridae</taxon>
        <taxon>Pentapetalae</taxon>
        <taxon>asterids</taxon>
        <taxon>campanulids</taxon>
        <taxon>Asterales</taxon>
        <taxon>Asteraceae</taxon>
        <taxon>Cichorioideae</taxon>
        <taxon>Cichorieae</taxon>
        <taxon>Cichoriinae</taxon>
        <taxon>Cichorium</taxon>
    </lineage>
</organism>
<dbReference type="EMBL" id="CM042009">
    <property type="protein sequence ID" value="KAI3789762.1"/>
    <property type="molecule type" value="Genomic_DNA"/>
</dbReference>
<name>A0ACB9H453_CICIN</name>
<evidence type="ECO:0000313" key="1">
    <source>
        <dbReference type="EMBL" id="KAI3789762.1"/>
    </source>
</evidence>